<reference evidence="1" key="1">
    <citation type="submission" date="2022-06" db="EMBL/GenBank/DDBJ databases">
        <title>Genome sequencing of Brevibacillus sp. BB3-R1.</title>
        <authorList>
            <person name="Heo J."/>
            <person name="Lee D."/>
            <person name="Won M."/>
            <person name="Han B.-H."/>
            <person name="Hong S.-B."/>
            <person name="Kwon S.-W."/>
        </authorList>
    </citation>
    <scope>NUCLEOTIDE SEQUENCE</scope>
    <source>
        <strain evidence="1">BB3-R1</strain>
    </source>
</reference>
<gene>
    <name evidence="1" type="ORF">NDK47_27285</name>
</gene>
<evidence type="ECO:0000313" key="1">
    <source>
        <dbReference type="EMBL" id="USG65757.1"/>
    </source>
</evidence>
<evidence type="ECO:0000313" key="2">
    <source>
        <dbReference type="Proteomes" id="UP001056500"/>
    </source>
</evidence>
<dbReference type="EMBL" id="CP098755">
    <property type="protein sequence ID" value="USG65757.1"/>
    <property type="molecule type" value="Genomic_DNA"/>
</dbReference>
<keyword evidence="2" id="KW-1185">Reference proteome</keyword>
<dbReference type="RefSeq" id="WP_251872847.1">
    <property type="nucleotide sequence ID" value="NZ_CP098755.1"/>
</dbReference>
<dbReference type="Proteomes" id="UP001056500">
    <property type="component" value="Chromosome"/>
</dbReference>
<accession>A0ABY4WF51</accession>
<sequence length="129" mass="14563">MKWTITADKLDSTDATLVSLLQLLCSLEFAISSAKWYVGEGAGRSELPPHEHVLALALNIASIGEALHKFDYFTTQVIIKISSSWDNMVKESWEYLKSDEVAELKKLNLKYVSDKSTFHIDPEPVKQFT</sequence>
<proteinExistence type="predicted"/>
<name>A0ABY4WF51_9BACL</name>
<organism evidence="1 2">
    <name type="scientific">Brevibacillus ruminantium</name>
    <dbReference type="NCBI Taxonomy" id="2950604"/>
    <lineage>
        <taxon>Bacteria</taxon>
        <taxon>Bacillati</taxon>
        <taxon>Bacillota</taxon>
        <taxon>Bacilli</taxon>
        <taxon>Bacillales</taxon>
        <taxon>Paenibacillaceae</taxon>
        <taxon>Brevibacillus</taxon>
    </lineage>
</organism>
<protein>
    <submittedName>
        <fullName evidence="1">Uncharacterized protein</fullName>
    </submittedName>
</protein>